<dbReference type="STRING" id="331113.SNE_A03310"/>
<dbReference type="SMART" id="SM00228">
    <property type="entry name" value="PDZ"/>
    <property type="match status" value="1"/>
</dbReference>
<dbReference type="PROSITE" id="PS50106">
    <property type="entry name" value="PDZ"/>
    <property type="match status" value="1"/>
</dbReference>
<dbReference type="AlphaFoldDB" id="F8L678"/>
<dbReference type="eggNOG" id="COG0793">
    <property type="taxonomic scope" value="Bacteria"/>
</dbReference>
<evidence type="ECO:0000256" key="2">
    <source>
        <dbReference type="ARBA" id="ARBA00022670"/>
    </source>
</evidence>
<dbReference type="GO" id="GO:0004175">
    <property type="term" value="F:endopeptidase activity"/>
    <property type="evidence" value="ECO:0007669"/>
    <property type="project" value="TreeGrafter"/>
</dbReference>
<keyword evidence="8" id="KW-1185">Reference proteome</keyword>
<evidence type="ECO:0000256" key="4">
    <source>
        <dbReference type="ARBA" id="ARBA00022825"/>
    </source>
</evidence>
<evidence type="ECO:0000313" key="8">
    <source>
        <dbReference type="Proteomes" id="UP000000496"/>
    </source>
</evidence>
<comment type="similarity">
    <text evidence="1 5">Belongs to the peptidase S41A family.</text>
</comment>
<gene>
    <name evidence="7" type="primary">tsp</name>
    <name evidence="7" type="ordered locus">SNE_A03310</name>
</gene>
<reference key="1">
    <citation type="journal article" date="2011" name="Mol. Biol. Evol.">
        <title>Unity in variety -- the pan-genome of the Chlamydiae.</title>
        <authorList>
            <person name="Collingro A."/>
            <person name="Tischler P."/>
            <person name="Weinmaier T."/>
            <person name="Penz T."/>
            <person name="Heinz E."/>
            <person name="Brunham R.C."/>
            <person name="Read T.D."/>
            <person name="Bavoil P.M."/>
            <person name="Sachse K."/>
            <person name="Kahane S."/>
            <person name="Friedman M.G."/>
            <person name="Rattei T."/>
            <person name="Myers G.S.A."/>
            <person name="Horn M."/>
        </authorList>
    </citation>
    <scope>NUCLEOTIDE SEQUENCE</scope>
    <source>
        <strain>Z</strain>
    </source>
</reference>
<feature type="domain" description="PDZ" evidence="6">
    <location>
        <begin position="243"/>
        <end position="308"/>
    </location>
</feature>
<name>F8L678_SIMNZ</name>
<dbReference type="SUPFAM" id="SSF50156">
    <property type="entry name" value="PDZ domain-like"/>
    <property type="match status" value="1"/>
</dbReference>
<dbReference type="InterPro" id="IPR004447">
    <property type="entry name" value="Peptidase_S41A"/>
</dbReference>
<dbReference type="InterPro" id="IPR036034">
    <property type="entry name" value="PDZ_sf"/>
</dbReference>
<dbReference type="GO" id="GO:0008236">
    <property type="term" value="F:serine-type peptidase activity"/>
    <property type="evidence" value="ECO:0007669"/>
    <property type="project" value="UniProtKB-KW"/>
</dbReference>
<dbReference type="NCBIfam" id="TIGR00225">
    <property type="entry name" value="prc"/>
    <property type="match status" value="1"/>
</dbReference>
<evidence type="ECO:0000256" key="1">
    <source>
        <dbReference type="ARBA" id="ARBA00009179"/>
    </source>
</evidence>
<dbReference type="PANTHER" id="PTHR32060">
    <property type="entry name" value="TAIL-SPECIFIC PROTEASE"/>
    <property type="match status" value="1"/>
</dbReference>
<evidence type="ECO:0000256" key="5">
    <source>
        <dbReference type="RuleBase" id="RU004404"/>
    </source>
</evidence>
<dbReference type="SUPFAM" id="SSF52096">
    <property type="entry name" value="ClpP/crotonase"/>
    <property type="match status" value="1"/>
</dbReference>
<keyword evidence="4 5" id="KW-0720">Serine protease</keyword>
<dbReference type="HOGENOM" id="CLU_016199_2_0_0"/>
<dbReference type="Pfam" id="PF17804">
    <property type="entry name" value="TSP_NTD"/>
    <property type="match status" value="1"/>
</dbReference>
<dbReference type="Proteomes" id="UP000000496">
    <property type="component" value="Chromosome gsn.131"/>
</dbReference>
<evidence type="ECO:0000259" key="6">
    <source>
        <dbReference type="PROSITE" id="PS50106"/>
    </source>
</evidence>
<dbReference type="InterPro" id="IPR005151">
    <property type="entry name" value="Tail-specific_protease"/>
</dbReference>
<dbReference type="MEROPS" id="S41.001"/>
<dbReference type="SMART" id="SM00245">
    <property type="entry name" value="TSPc"/>
    <property type="match status" value="1"/>
</dbReference>
<reference evidence="7 8" key="2">
    <citation type="journal article" date="2011" name="Mol. Biol. Evol.">
        <title>Unity in variety--the pan-genome of the Chlamydiae.</title>
        <authorList>
            <person name="Collingro A."/>
            <person name="Tischler P."/>
            <person name="Weinmaier T."/>
            <person name="Penz T."/>
            <person name="Heinz E."/>
            <person name="Brunham R.C."/>
            <person name="Read T.D."/>
            <person name="Bavoil P.M."/>
            <person name="Sachse K."/>
            <person name="Kahane S."/>
            <person name="Friedman M.G."/>
            <person name="Rattei T."/>
            <person name="Myers G.S."/>
            <person name="Horn M."/>
        </authorList>
    </citation>
    <scope>NUCLEOTIDE SEQUENCE [LARGE SCALE GENOMIC DNA]</scope>
    <source>
        <strain evidence="8">ATCC VR-1471 / Z</strain>
    </source>
</reference>
<dbReference type="CDD" id="cd07560">
    <property type="entry name" value="Peptidase_S41_CPP"/>
    <property type="match status" value="1"/>
</dbReference>
<dbReference type="GO" id="GO:0006508">
    <property type="term" value="P:proteolysis"/>
    <property type="evidence" value="ECO:0007669"/>
    <property type="project" value="UniProtKB-KW"/>
</dbReference>
<proteinExistence type="inferred from homology"/>
<evidence type="ECO:0000256" key="3">
    <source>
        <dbReference type="ARBA" id="ARBA00022801"/>
    </source>
</evidence>
<dbReference type="RefSeq" id="WP_013942675.1">
    <property type="nucleotide sequence ID" value="NC_015713.1"/>
</dbReference>
<dbReference type="OrthoDB" id="9812068at2"/>
<dbReference type="GO" id="GO:0007165">
    <property type="term" value="P:signal transduction"/>
    <property type="evidence" value="ECO:0007669"/>
    <property type="project" value="TreeGrafter"/>
</dbReference>
<dbReference type="CDD" id="cd06782">
    <property type="entry name" value="cpPDZ_CPP-like"/>
    <property type="match status" value="1"/>
</dbReference>
<sequence>MGFRRFIFFCLFFLTGLGQSLFSDDFTLAPSNVRETMEKMFAYHVENREFSPIVVRRSFKVYIQQFDPERLYLLKGEVEGFLSIDNRMVNQVIRDYRYDRFPAYAQLNQAIQKAIARQQKIRQEVVGKILREGPAVLSQPLPDEDYDYAKNSKELYERVYFRLIRDMKYSLKKKGVSDPSPELLKKILIFRESKVTLSEQSYLPQESEELNNHYLTLHILKAMAKSLDAHSGYYSPKEAYEIRANLKKEFSGIGVVFREDFDGIYVADLIQGGPAHRSQQVEIGDALMGLNGQSVTEMHFEEVLDLMKGGSGSKVTLQLQKQKTKEQHTVQLVREKIVMNDDRLSVEFEPFADGVIGKINMPGFYDNGADVSAEKDLREALRTLRNHGKIYGIVLDLRENSGGFLTQAIKVSAMFINGGIIVVSKYADGEVSYARDVDGRHYYSGPFAVLISKASASAAEIVAAALQDHGAALIVGDERSYGKGSMQYQTLTDERATSFFKVTVGRYYTASGRSPQITGVKSDILVPTIFHPYNIGERYLEHPIASDQLTGEVFGSLNKVKKGSFRDREAISVPYLAPHPSEWRQMLSQLQANSQERLSKDRNFQFFLKIAEGYRPKRTGFQSRRESVVSNYGAEDLQMKEAVEIVKDMALIYKLNN</sequence>
<dbReference type="Gene3D" id="3.30.750.44">
    <property type="match status" value="1"/>
</dbReference>
<evidence type="ECO:0000313" key="7">
    <source>
        <dbReference type="EMBL" id="CCB88208.1"/>
    </source>
</evidence>
<dbReference type="InterPro" id="IPR001478">
    <property type="entry name" value="PDZ"/>
</dbReference>
<keyword evidence="3 5" id="KW-0378">Hydrolase</keyword>
<dbReference type="KEGG" id="sng:SNE_A03310"/>
<dbReference type="Gene3D" id="3.90.226.10">
    <property type="entry name" value="2-enoyl-CoA Hydratase, Chain A, domain 1"/>
    <property type="match status" value="1"/>
</dbReference>
<organism evidence="7 8">
    <name type="scientific">Simkania negevensis (strain ATCC VR-1471 / DSM 27360 / Z)</name>
    <dbReference type="NCBI Taxonomy" id="331113"/>
    <lineage>
        <taxon>Bacteria</taxon>
        <taxon>Pseudomonadati</taxon>
        <taxon>Chlamydiota</taxon>
        <taxon>Chlamydiia</taxon>
        <taxon>Parachlamydiales</taxon>
        <taxon>Simkaniaceae</taxon>
        <taxon>Simkania</taxon>
    </lineage>
</organism>
<dbReference type="Gene3D" id="2.30.42.10">
    <property type="match status" value="1"/>
</dbReference>
<dbReference type="GO" id="GO:0030288">
    <property type="term" value="C:outer membrane-bounded periplasmic space"/>
    <property type="evidence" value="ECO:0007669"/>
    <property type="project" value="TreeGrafter"/>
</dbReference>
<protein>
    <submittedName>
        <fullName evidence="7">Tail-specific protease</fullName>
    </submittedName>
</protein>
<dbReference type="Pfam" id="PF00595">
    <property type="entry name" value="PDZ"/>
    <property type="match status" value="1"/>
</dbReference>
<dbReference type="Pfam" id="PF03572">
    <property type="entry name" value="Peptidase_S41"/>
    <property type="match status" value="1"/>
</dbReference>
<dbReference type="PANTHER" id="PTHR32060:SF30">
    <property type="entry name" value="CARBOXY-TERMINAL PROCESSING PROTEASE CTPA"/>
    <property type="match status" value="1"/>
</dbReference>
<dbReference type="InterPro" id="IPR040573">
    <property type="entry name" value="TSP_N"/>
</dbReference>
<keyword evidence="2 5" id="KW-0645">Protease</keyword>
<dbReference type="EMBL" id="FR872582">
    <property type="protein sequence ID" value="CCB88208.1"/>
    <property type="molecule type" value="Genomic_DNA"/>
</dbReference>
<dbReference type="InterPro" id="IPR029045">
    <property type="entry name" value="ClpP/crotonase-like_dom_sf"/>
</dbReference>
<accession>F8L678</accession>